<evidence type="ECO:0000256" key="7">
    <source>
        <dbReference type="ARBA" id="ARBA00023295"/>
    </source>
</evidence>
<organism evidence="9 10">
    <name type="scientific">Cephus cinctus</name>
    <name type="common">Wheat stem sawfly</name>
    <dbReference type="NCBI Taxonomy" id="211228"/>
    <lineage>
        <taxon>Eukaryota</taxon>
        <taxon>Metazoa</taxon>
        <taxon>Ecdysozoa</taxon>
        <taxon>Arthropoda</taxon>
        <taxon>Hexapoda</taxon>
        <taxon>Insecta</taxon>
        <taxon>Pterygota</taxon>
        <taxon>Neoptera</taxon>
        <taxon>Endopterygota</taxon>
        <taxon>Hymenoptera</taxon>
        <taxon>Cephoidea</taxon>
        <taxon>Cephidae</taxon>
        <taxon>Cephus</taxon>
    </lineage>
</organism>
<dbReference type="Pfam" id="PF00294">
    <property type="entry name" value="PfkB"/>
    <property type="match status" value="1"/>
</dbReference>
<name>A0AAJ7BH34_CEPCN</name>
<keyword evidence="3" id="KW-0418">Kinase</keyword>
<dbReference type="AlphaFoldDB" id="A0AAJ7BH34"/>
<sequence length="688" mass="74472">MYHVRVGFRLFPKVLKFKSLKNDTCTIMTQSEIIYSDDVLTAKKNGWPIVALESTIITHGMPYPDNFNTALKVEETVRKQGAVPATISILDGKIHVGTSEEEIKKLSNSTSNTIKCSRRDFPLVISEKLNGGTTVSGTMLVANLAGIPIMATGGIGGVHRGAELTFDVSADLSELGRTPVAVVCAGVKAILDIPKTLEYLETQGVPVVSVGTSNAFPAFYCHETKDKIISPIHVYNSKDAAELIAVQRKLQFHTGILLTVPIPKEYSLDPMELEIAIQDALEQAKCNGISGKNITPFLLQKVTELTAGESLRANKALIENNAKVAAEIAKELSIIQNLYPQAYKIASSFKATKPPVVIGGSIFDTILQVDEPKIKFDGRMYKGQSRKSYGGVARNIAVALNNLGVNGTKLLSVVGNDEPGKGIIKSLQGNEDMVQVLNTANTARYTAIINNAGECLFGIGEMDAFSAISPDIIVRHKTNLEKSGLLILDGNTSLETIRTIMDIAAQFTIPVWYEPTDVRKATKIFEATDNWRNTLHFISPNENELLAIAKHFGISDPKNKTNLDIGIIKEIGEQLVESIPVIIITLGSRGVLVARRSMGTELFYDSQRKIIESSIIQSRLYPPFIDSNVLDSPVSVSGCGDCLAAGIIAGMYQGLTEAECVKLGLKAAAISLHSIHPVPSKISTLRIS</sequence>
<keyword evidence="2" id="KW-0479">Metal-binding</keyword>
<dbReference type="Proteomes" id="UP000694920">
    <property type="component" value="Unplaced"/>
</dbReference>
<dbReference type="InterPro" id="IPR029056">
    <property type="entry name" value="Ribokinase-like"/>
</dbReference>
<dbReference type="CDD" id="cd01941">
    <property type="entry name" value="YeiC_kinase_like"/>
    <property type="match status" value="1"/>
</dbReference>
<dbReference type="Gene3D" id="3.40.1190.20">
    <property type="match status" value="1"/>
</dbReference>
<keyword evidence="9" id="KW-1185">Reference proteome</keyword>
<gene>
    <name evidence="10" type="primary">LOC107263278</name>
</gene>
<dbReference type="InterPro" id="IPR011611">
    <property type="entry name" value="PfkB_dom"/>
</dbReference>
<dbReference type="Pfam" id="PF04227">
    <property type="entry name" value="Indigoidine_A"/>
    <property type="match status" value="1"/>
</dbReference>
<keyword evidence="1" id="KW-0808">Transferase</keyword>
<dbReference type="PRINTS" id="PR00990">
    <property type="entry name" value="RIBOKINASE"/>
</dbReference>
<evidence type="ECO:0000256" key="1">
    <source>
        <dbReference type="ARBA" id="ARBA00022679"/>
    </source>
</evidence>
<accession>A0AAJ7BH34</accession>
<keyword evidence="7" id="KW-0326">Glycosidase</keyword>
<evidence type="ECO:0000256" key="2">
    <source>
        <dbReference type="ARBA" id="ARBA00022723"/>
    </source>
</evidence>
<dbReference type="GO" id="GO:0016301">
    <property type="term" value="F:kinase activity"/>
    <property type="evidence" value="ECO:0007669"/>
    <property type="project" value="UniProtKB-KW"/>
</dbReference>
<keyword evidence="4" id="KW-0378">Hydrolase</keyword>
<keyword evidence="5" id="KW-0464">Manganese</keyword>
<dbReference type="GO" id="GO:0046872">
    <property type="term" value="F:metal ion binding"/>
    <property type="evidence" value="ECO:0007669"/>
    <property type="project" value="UniProtKB-KW"/>
</dbReference>
<dbReference type="GO" id="GO:0006796">
    <property type="term" value="P:phosphate-containing compound metabolic process"/>
    <property type="evidence" value="ECO:0007669"/>
    <property type="project" value="UniProtKB-ARBA"/>
</dbReference>
<dbReference type="SUPFAM" id="SSF53613">
    <property type="entry name" value="Ribokinase-like"/>
    <property type="match status" value="1"/>
</dbReference>
<dbReference type="InterPro" id="IPR022830">
    <property type="entry name" value="Indigdn_synthA-like"/>
</dbReference>
<evidence type="ECO:0000313" key="9">
    <source>
        <dbReference type="Proteomes" id="UP000694920"/>
    </source>
</evidence>
<dbReference type="Gene3D" id="3.40.1790.10">
    <property type="entry name" value="Indigoidine synthase domain"/>
    <property type="match status" value="1"/>
</dbReference>
<evidence type="ECO:0000313" key="10">
    <source>
        <dbReference type="RefSeq" id="XP_015585777.1"/>
    </source>
</evidence>
<evidence type="ECO:0000256" key="5">
    <source>
        <dbReference type="ARBA" id="ARBA00023211"/>
    </source>
</evidence>
<dbReference type="RefSeq" id="XP_015585777.1">
    <property type="nucleotide sequence ID" value="XM_015730291.2"/>
</dbReference>
<dbReference type="PANTHER" id="PTHR42909:SF1">
    <property type="entry name" value="CARBOHYDRATE KINASE PFKB DOMAIN-CONTAINING PROTEIN"/>
    <property type="match status" value="1"/>
</dbReference>
<evidence type="ECO:0000256" key="4">
    <source>
        <dbReference type="ARBA" id="ARBA00022801"/>
    </source>
</evidence>
<dbReference type="HAMAP" id="MF_01876">
    <property type="entry name" value="PsiMP_glycosidase"/>
    <property type="match status" value="1"/>
</dbReference>
<dbReference type="PANTHER" id="PTHR42909">
    <property type="entry name" value="ZGC:136858"/>
    <property type="match status" value="1"/>
</dbReference>
<feature type="domain" description="Carbohydrate kinase PfkB" evidence="8">
    <location>
        <begin position="356"/>
        <end position="673"/>
    </location>
</feature>
<dbReference type="GeneID" id="107263278"/>
<dbReference type="SUPFAM" id="SSF110581">
    <property type="entry name" value="Indigoidine synthase A-like"/>
    <property type="match status" value="1"/>
</dbReference>
<keyword evidence="6" id="KW-0456">Lyase</keyword>
<protein>
    <submittedName>
        <fullName evidence="10">Uncharacterized protein LOC107263278 isoform X1</fullName>
    </submittedName>
</protein>
<dbReference type="InterPro" id="IPR007342">
    <property type="entry name" value="PsuG"/>
</dbReference>
<evidence type="ECO:0000256" key="6">
    <source>
        <dbReference type="ARBA" id="ARBA00023239"/>
    </source>
</evidence>
<dbReference type="KEGG" id="ccin:107263278"/>
<reference evidence="10" key="1">
    <citation type="submission" date="2025-08" db="UniProtKB">
        <authorList>
            <consortium name="RefSeq"/>
        </authorList>
    </citation>
    <scope>IDENTIFICATION</scope>
</reference>
<dbReference type="InterPro" id="IPR002139">
    <property type="entry name" value="Ribo/fructo_kinase"/>
</dbReference>
<dbReference type="GO" id="GO:0004730">
    <property type="term" value="F:pseudouridylate synthase activity"/>
    <property type="evidence" value="ECO:0007669"/>
    <property type="project" value="InterPro"/>
</dbReference>
<evidence type="ECO:0000256" key="3">
    <source>
        <dbReference type="ARBA" id="ARBA00022777"/>
    </source>
</evidence>
<evidence type="ECO:0000259" key="8">
    <source>
        <dbReference type="Pfam" id="PF00294"/>
    </source>
</evidence>
<dbReference type="GO" id="GO:0005737">
    <property type="term" value="C:cytoplasm"/>
    <property type="evidence" value="ECO:0007669"/>
    <property type="project" value="TreeGrafter"/>
</dbReference>
<dbReference type="GO" id="GO:0016798">
    <property type="term" value="F:hydrolase activity, acting on glycosyl bonds"/>
    <property type="evidence" value="ECO:0007669"/>
    <property type="project" value="UniProtKB-KW"/>
</dbReference>
<proteinExistence type="inferred from homology"/>